<organism evidence="9 10">
    <name type="scientific">Arthrobacter sedimenti</name>
    <dbReference type="NCBI Taxonomy" id="2694931"/>
    <lineage>
        <taxon>Bacteria</taxon>
        <taxon>Bacillati</taxon>
        <taxon>Actinomycetota</taxon>
        <taxon>Actinomycetes</taxon>
        <taxon>Micrococcales</taxon>
        <taxon>Micrococcaceae</taxon>
        <taxon>Arthrobacter</taxon>
    </lineage>
</organism>
<evidence type="ECO:0000256" key="4">
    <source>
        <dbReference type="ARBA" id="ARBA00022679"/>
    </source>
</evidence>
<evidence type="ECO:0000256" key="7">
    <source>
        <dbReference type="HAMAP-Rule" id="MF_00210"/>
    </source>
</evidence>
<gene>
    <name evidence="7 9" type="primary">aroA</name>
    <name evidence="9" type="ORF">ACFO0G_00930</name>
</gene>
<comment type="function">
    <text evidence="7">Catalyzes the transfer of the enolpyruvyl moiety of phosphoenolpyruvate (PEP) to the 5-hydroxyl of shikimate-3-phosphate (S3P) to produce enolpyruvyl shikimate-3-phosphate and inorganic phosphate.</text>
</comment>
<dbReference type="EMBL" id="JBHSDQ010000001">
    <property type="protein sequence ID" value="MFC4394640.1"/>
    <property type="molecule type" value="Genomic_DNA"/>
</dbReference>
<dbReference type="SUPFAM" id="SSF55205">
    <property type="entry name" value="EPT/RTPC-like"/>
    <property type="match status" value="1"/>
</dbReference>
<reference evidence="10" key="1">
    <citation type="journal article" date="2019" name="Int. J. Syst. Evol. Microbiol.">
        <title>The Global Catalogue of Microorganisms (GCM) 10K type strain sequencing project: providing services to taxonomists for standard genome sequencing and annotation.</title>
        <authorList>
            <consortium name="The Broad Institute Genomics Platform"/>
            <consortium name="The Broad Institute Genome Sequencing Center for Infectious Disease"/>
            <person name="Wu L."/>
            <person name="Ma J."/>
        </authorList>
    </citation>
    <scope>NUCLEOTIDE SEQUENCE [LARGE SCALE GENOMIC DNA]</scope>
    <source>
        <strain evidence="10">PJ61</strain>
    </source>
</reference>
<evidence type="ECO:0000259" key="8">
    <source>
        <dbReference type="Pfam" id="PF00275"/>
    </source>
</evidence>
<feature type="binding site" evidence="7">
    <location>
        <position position="37"/>
    </location>
    <ligand>
        <name>3-phosphoshikimate</name>
        <dbReference type="ChEBI" id="CHEBI:145989"/>
    </ligand>
</feature>
<dbReference type="InterPro" id="IPR006264">
    <property type="entry name" value="EPSP_synthase"/>
</dbReference>
<keyword evidence="4 7" id="KW-0808">Transferase</keyword>
<name>A0ABV8WFF7_9MICC</name>
<comment type="caution">
    <text evidence="9">The sequence shown here is derived from an EMBL/GenBank/DDBJ whole genome shotgun (WGS) entry which is preliminary data.</text>
</comment>
<keyword evidence="7" id="KW-0963">Cytoplasm</keyword>
<keyword evidence="5 7" id="KW-0057">Aromatic amino acid biosynthesis</keyword>
<dbReference type="Pfam" id="PF00275">
    <property type="entry name" value="EPSP_synthase"/>
    <property type="match status" value="1"/>
</dbReference>
<comment type="similarity">
    <text evidence="2 7">Belongs to the EPSP synthase family.</text>
</comment>
<dbReference type="GO" id="GO:0003866">
    <property type="term" value="F:3-phosphoshikimate 1-carboxyvinyltransferase activity"/>
    <property type="evidence" value="ECO:0007669"/>
    <property type="project" value="UniProtKB-EC"/>
</dbReference>
<dbReference type="CDD" id="cd01556">
    <property type="entry name" value="EPSP_synthase"/>
    <property type="match status" value="1"/>
</dbReference>
<dbReference type="PROSITE" id="PS00104">
    <property type="entry name" value="EPSP_SYNTHASE_1"/>
    <property type="match status" value="1"/>
</dbReference>
<feature type="binding site" evidence="7">
    <location>
        <position position="405"/>
    </location>
    <ligand>
        <name>phosphoenolpyruvate</name>
        <dbReference type="ChEBI" id="CHEBI:58702"/>
    </ligand>
</feature>
<feature type="binding site" evidence="7">
    <location>
        <position position="37"/>
    </location>
    <ligand>
        <name>phosphoenolpyruvate</name>
        <dbReference type="ChEBI" id="CHEBI:58702"/>
    </ligand>
</feature>
<accession>A0ABV8WFF7</accession>
<feature type="domain" description="Enolpyruvate transferase" evidence="8">
    <location>
        <begin position="25"/>
        <end position="437"/>
    </location>
</feature>
<dbReference type="NCBIfam" id="TIGR01356">
    <property type="entry name" value="aroA"/>
    <property type="match status" value="1"/>
</dbReference>
<feature type="binding site" evidence="7">
    <location>
        <position position="430"/>
    </location>
    <ligand>
        <name>phosphoenolpyruvate</name>
        <dbReference type="ChEBI" id="CHEBI:58702"/>
    </ligand>
</feature>
<dbReference type="InterPro" id="IPR013792">
    <property type="entry name" value="RNA3'P_cycl/enolpyr_Trfase_a/b"/>
</dbReference>
<feature type="binding site" evidence="7">
    <location>
        <position position="193"/>
    </location>
    <ligand>
        <name>phosphoenolpyruvate</name>
        <dbReference type="ChEBI" id="CHEBI:58702"/>
    </ligand>
</feature>
<dbReference type="InterPro" id="IPR023193">
    <property type="entry name" value="EPSP_synthase_CS"/>
</dbReference>
<comment type="subunit">
    <text evidence="7">Monomer.</text>
</comment>
<dbReference type="InterPro" id="IPR001986">
    <property type="entry name" value="Enolpyruvate_Tfrase_dom"/>
</dbReference>
<protein>
    <recommendedName>
        <fullName evidence="7">3-phosphoshikimate 1-carboxyvinyltransferase</fullName>
        <ecNumber evidence="7">2.5.1.19</ecNumber>
    </recommendedName>
    <alternativeName>
        <fullName evidence="7">5-enolpyruvylshikimate-3-phosphate synthase</fullName>
        <shortName evidence="7">EPSP synthase</shortName>
        <shortName evidence="7">EPSPS</shortName>
    </alternativeName>
</protein>
<evidence type="ECO:0000313" key="9">
    <source>
        <dbReference type="EMBL" id="MFC4394640.1"/>
    </source>
</evidence>
<feature type="binding site" evidence="7">
    <location>
        <position position="333"/>
    </location>
    <ligand>
        <name>3-phosphoshikimate</name>
        <dbReference type="ChEBI" id="CHEBI:145989"/>
    </ligand>
</feature>
<feature type="binding site" evidence="7">
    <location>
        <position position="191"/>
    </location>
    <ligand>
        <name>3-phosphoshikimate</name>
        <dbReference type="ChEBI" id="CHEBI:145989"/>
    </ligand>
</feature>
<feature type="binding site" evidence="7">
    <location>
        <position position="142"/>
    </location>
    <ligand>
        <name>phosphoenolpyruvate</name>
        <dbReference type="ChEBI" id="CHEBI:58702"/>
    </ligand>
</feature>
<dbReference type="InterPro" id="IPR036968">
    <property type="entry name" value="Enolpyruvate_Tfrase_sf"/>
</dbReference>
<comment type="catalytic activity">
    <reaction evidence="6">
        <text>3-phosphoshikimate + phosphoenolpyruvate = 5-O-(1-carboxyvinyl)-3-phosphoshikimate + phosphate</text>
        <dbReference type="Rhea" id="RHEA:21256"/>
        <dbReference type="ChEBI" id="CHEBI:43474"/>
        <dbReference type="ChEBI" id="CHEBI:57701"/>
        <dbReference type="ChEBI" id="CHEBI:58702"/>
        <dbReference type="ChEBI" id="CHEBI:145989"/>
        <dbReference type="EC" id="2.5.1.19"/>
    </reaction>
    <physiologicalReaction direction="left-to-right" evidence="6">
        <dbReference type="Rhea" id="RHEA:21257"/>
    </physiologicalReaction>
</comment>
<comment type="caution">
    <text evidence="7">Lacks conserved residue(s) required for the propagation of feature annotation.</text>
</comment>
<dbReference type="PANTHER" id="PTHR21090">
    <property type="entry name" value="AROM/DEHYDROQUINATE SYNTHASE"/>
    <property type="match status" value="1"/>
</dbReference>
<feature type="binding site" evidence="7">
    <location>
        <position position="192"/>
    </location>
    <ligand>
        <name>3-phosphoshikimate</name>
        <dbReference type="ChEBI" id="CHEBI:145989"/>
    </ligand>
</feature>
<feature type="binding site" evidence="7">
    <location>
        <position position="114"/>
    </location>
    <ligand>
        <name>phosphoenolpyruvate</name>
        <dbReference type="ChEBI" id="CHEBI:58702"/>
    </ligand>
</feature>
<sequence length="462" mass="47408">MTATAATSDGSGTPVEHWAAPFASRPVDATVTVPGSKSLTNRYLVLAALAEGPSRLRAPLHSRDSALMIDALRQLGATITEVPGDGDFGPDLEVLPLPAAAGASVTRIDCGLAGTVMRFVPPLAALRNGASVFDGDPHARKRPMGTIIEALKALGVAVASEDGSAPSSLPFVVEGKGTVRGGHLVIDASASSQFVSALLLVGARFDEGLHLEHVGKPVPSLDHINMTVAVLRGAGVTVDNSVPNHWVVAPGPIRAFDQRIEQDLSNAGPFLAAALASKGTVRIPNWPAETQQVGDLWRDILAKMGAQVTLADGVLTVTGGQEIKGGNFADTSELAPTVAALCALATGPSRLTGIAHLRGHETDRLAALVAEINRLGGDAEETSDGLVIRPARLHGGVVRSYADHRMATAGAILGLAVEGVQVEDIATTAKTMPDFPQLWAGMLAQDAAAASGPEEPSGGAAH</sequence>
<dbReference type="EC" id="2.5.1.19" evidence="7"/>
<dbReference type="RefSeq" id="WP_286397839.1">
    <property type="nucleotide sequence ID" value="NZ_JBHSDQ010000001.1"/>
</dbReference>
<dbReference type="PROSITE" id="PS00885">
    <property type="entry name" value="EPSP_SYNTHASE_2"/>
    <property type="match status" value="1"/>
</dbReference>
<dbReference type="PIRSF" id="PIRSF000505">
    <property type="entry name" value="EPSPS"/>
    <property type="match status" value="1"/>
</dbReference>
<keyword evidence="3 7" id="KW-0028">Amino-acid biosynthesis</keyword>
<feature type="binding site" evidence="7">
    <location>
        <position position="42"/>
    </location>
    <ligand>
        <name>3-phosphoshikimate</name>
        <dbReference type="ChEBI" id="CHEBI:145989"/>
    </ligand>
</feature>
<evidence type="ECO:0000313" key="10">
    <source>
        <dbReference type="Proteomes" id="UP001595778"/>
    </source>
</evidence>
<evidence type="ECO:0000256" key="3">
    <source>
        <dbReference type="ARBA" id="ARBA00022605"/>
    </source>
</evidence>
<feature type="binding site" evidence="7">
    <location>
        <position position="38"/>
    </location>
    <ligand>
        <name>3-phosphoshikimate</name>
        <dbReference type="ChEBI" id="CHEBI:145989"/>
    </ligand>
</feature>
<feature type="binding site" evidence="7">
    <location>
        <position position="360"/>
    </location>
    <ligand>
        <name>3-phosphoshikimate</name>
        <dbReference type="ChEBI" id="CHEBI:145989"/>
    </ligand>
</feature>
<comment type="pathway">
    <text evidence="1 7">Metabolic intermediate biosynthesis; chorismate biosynthesis; chorismate from D-erythrose 4-phosphate and phosphoenolpyruvate: step 6/7.</text>
</comment>
<dbReference type="PANTHER" id="PTHR21090:SF5">
    <property type="entry name" value="PENTAFUNCTIONAL AROM POLYPEPTIDE"/>
    <property type="match status" value="1"/>
</dbReference>
<feature type="binding site" evidence="7">
    <location>
        <position position="364"/>
    </location>
    <ligand>
        <name>phosphoenolpyruvate</name>
        <dbReference type="ChEBI" id="CHEBI:58702"/>
    </ligand>
</feature>
<feature type="binding site" evidence="7">
    <location>
        <position position="220"/>
    </location>
    <ligand>
        <name>3-phosphoshikimate</name>
        <dbReference type="ChEBI" id="CHEBI:145989"/>
    </ligand>
</feature>
<feature type="binding site" evidence="7">
    <location>
        <position position="193"/>
    </location>
    <ligand>
        <name>3-phosphoshikimate</name>
        <dbReference type="ChEBI" id="CHEBI:145989"/>
    </ligand>
</feature>
<evidence type="ECO:0000256" key="6">
    <source>
        <dbReference type="ARBA" id="ARBA00044633"/>
    </source>
</evidence>
<keyword evidence="10" id="KW-1185">Reference proteome</keyword>
<evidence type="ECO:0000256" key="2">
    <source>
        <dbReference type="ARBA" id="ARBA00009948"/>
    </source>
</evidence>
<comment type="subcellular location">
    <subcellularLocation>
        <location evidence="7">Cytoplasm</location>
    </subcellularLocation>
</comment>
<feature type="active site" description="Proton acceptor" evidence="7">
    <location>
        <position position="333"/>
    </location>
</feature>
<dbReference type="Proteomes" id="UP001595778">
    <property type="component" value="Unassembled WGS sequence"/>
</dbReference>
<dbReference type="HAMAP" id="MF_00210">
    <property type="entry name" value="EPSP_synth"/>
    <property type="match status" value="1"/>
</dbReference>
<evidence type="ECO:0000256" key="1">
    <source>
        <dbReference type="ARBA" id="ARBA00004811"/>
    </source>
</evidence>
<proteinExistence type="inferred from homology"/>
<evidence type="ECO:0000256" key="5">
    <source>
        <dbReference type="ARBA" id="ARBA00023141"/>
    </source>
</evidence>
<dbReference type="Gene3D" id="3.65.10.10">
    <property type="entry name" value="Enolpyruvate transferase domain"/>
    <property type="match status" value="2"/>
</dbReference>